<dbReference type="EMBL" id="JAMCCK010000027">
    <property type="protein sequence ID" value="MCL3995486.1"/>
    <property type="molecule type" value="Genomic_DNA"/>
</dbReference>
<proteinExistence type="predicted"/>
<reference evidence="2 3" key="1">
    <citation type="submission" date="2022-05" db="EMBL/GenBank/DDBJ databases">
        <title>Genome Resource of Streptomyces lavenduligriseus GA1-1, a Strain with Broad-Spectrum Antifungal Activity against Phytopathogenic Fungi.</title>
        <authorList>
            <person name="Qi D."/>
        </authorList>
    </citation>
    <scope>NUCLEOTIDE SEQUENCE [LARGE SCALE GENOMIC DNA]</scope>
    <source>
        <strain evidence="2 3">GA1-1</strain>
    </source>
</reference>
<feature type="region of interest" description="Disordered" evidence="1">
    <location>
        <begin position="40"/>
        <end position="63"/>
    </location>
</feature>
<dbReference type="Proteomes" id="UP001202052">
    <property type="component" value="Unassembled WGS sequence"/>
</dbReference>
<evidence type="ECO:0000313" key="2">
    <source>
        <dbReference type="EMBL" id="MCL3995486.1"/>
    </source>
</evidence>
<evidence type="ECO:0000256" key="1">
    <source>
        <dbReference type="SAM" id="MobiDB-lite"/>
    </source>
</evidence>
<comment type="caution">
    <text evidence="2">The sequence shown here is derived from an EMBL/GenBank/DDBJ whole genome shotgun (WGS) entry which is preliminary data.</text>
</comment>
<gene>
    <name evidence="2" type="ORF">M4438_18545</name>
</gene>
<sequence>MDEGIALLPATHSKTRAAFLTYQAEAYLRDGEIETAAETATRAGSGWTTRLGQRPGRPGFTAL</sequence>
<evidence type="ECO:0008006" key="4">
    <source>
        <dbReference type="Google" id="ProtNLM"/>
    </source>
</evidence>
<keyword evidence="3" id="KW-1185">Reference proteome</keyword>
<name>A0ABT0NWF5_9ACTN</name>
<dbReference type="RefSeq" id="WP_249461514.1">
    <property type="nucleotide sequence ID" value="NZ_JAMCCK010000027.1"/>
</dbReference>
<evidence type="ECO:0000313" key="3">
    <source>
        <dbReference type="Proteomes" id="UP001202052"/>
    </source>
</evidence>
<organism evidence="2 3">
    <name type="scientific">Streptomyces lavenduligriseus</name>
    <dbReference type="NCBI Taxonomy" id="67315"/>
    <lineage>
        <taxon>Bacteria</taxon>
        <taxon>Bacillati</taxon>
        <taxon>Actinomycetota</taxon>
        <taxon>Actinomycetes</taxon>
        <taxon>Kitasatosporales</taxon>
        <taxon>Streptomycetaceae</taxon>
        <taxon>Streptomyces</taxon>
    </lineage>
</organism>
<accession>A0ABT0NWF5</accession>
<protein>
    <recommendedName>
        <fullName evidence="4">Transcriptional regulator</fullName>
    </recommendedName>
</protein>